<dbReference type="RefSeq" id="WP_188672791.1">
    <property type="nucleotide sequence ID" value="NZ_BMGP01000001.1"/>
</dbReference>
<dbReference type="GO" id="GO:0043565">
    <property type="term" value="F:sequence-specific DNA binding"/>
    <property type="evidence" value="ECO:0007669"/>
    <property type="project" value="InterPro"/>
</dbReference>
<sequence>MFYVANPCTVVSVLVPARILDESADSNYELPIVASQNLSLRDPVREFVRAVTAENAPRERLPSYLVEKLLFEMTLSLLLETQGMRKISSSAEQSLHARAMAYIAAYKSDPDLTPSTVASTMNISLRQLQRSFAAHNSSVTDEIRRQRVETAAGLLTDPAYRHLDLGQVAHHAGFGGPAELRRAIAAVHNCTPSQLRAQAANSRYVGSSIHSSDFRSSRVS</sequence>
<keyword evidence="3" id="KW-0804">Transcription</keyword>
<dbReference type="PROSITE" id="PS00041">
    <property type="entry name" value="HTH_ARAC_FAMILY_1"/>
    <property type="match status" value="1"/>
</dbReference>
<dbReference type="InterPro" id="IPR050204">
    <property type="entry name" value="AraC_XylS_family_regulators"/>
</dbReference>
<proteinExistence type="predicted"/>
<dbReference type="InterPro" id="IPR009057">
    <property type="entry name" value="Homeodomain-like_sf"/>
</dbReference>
<dbReference type="Gene3D" id="1.10.10.60">
    <property type="entry name" value="Homeodomain-like"/>
    <property type="match status" value="1"/>
</dbReference>
<reference evidence="5 6" key="1">
    <citation type="journal article" date="2014" name="Int. J. Syst. Evol. Microbiol.">
        <title>Complete genome sequence of Corynebacterium casei LMG S-19264T (=DSM 44701T), isolated from a smear-ripened cheese.</title>
        <authorList>
            <consortium name="US DOE Joint Genome Institute (JGI-PGF)"/>
            <person name="Walter F."/>
            <person name="Albersmeier A."/>
            <person name="Kalinowski J."/>
            <person name="Ruckert C."/>
        </authorList>
    </citation>
    <scope>NUCLEOTIDE SEQUENCE [LARGE SCALE GENOMIC DNA]</scope>
    <source>
        <strain evidence="5 6">CGMCC 1.12976</strain>
    </source>
</reference>
<dbReference type="Proteomes" id="UP000598775">
    <property type="component" value="Unassembled WGS sequence"/>
</dbReference>
<dbReference type="InterPro" id="IPR018060">
    <property type="entry name" value="HTH_AraC"/>
</dbReference>
<dbReference type="SMART" id="SM00342">
    <property type="entry name" value="HTH_ARAC"/>
    <property type="match status" value="1"/>
</dbReference>
<dbReference type="GO" id="GO:0003700">
    <property type="term" value="F:DNA-binding transcription factor activity"/>
    <property type="evidence" value="ECO:0007669"/>
    <property type="project" value="InterPro"/>
</dbReference>
<dbReference type="InterPro" id="IPR018062">
    <property type="entry name" value="HTH_AraC-typ_CS"/>
</dbReference>
<dbReference type="Pfam" id="PF12833">
    <property type="entry name" value="HTH_18"/>
    <property type="match status" value="1"/>
</dbReference>
<evidence type="ECO:0000256" key="1">
    <source>
        <dbReference type="ARBA" id="ARBA00023015"/>
    </source>
</evidence>
<dbReference type="PANTHER" id="PTHR46796">
    <property type="entry name" value="HTH-TYPE TRANSCRIPTIONAL ACTIVATOR RHAS-RELATED"/>
    <property type="match status" value="1"/>
</dbReference>
<dbReference type="PANTHER" id="PTHR46796:SF6">
    <property type="entry name" value="ARAC SUBFAMILY"/>
    <property type="match status" value="1"/>
</dbReference>
<keyword evidence="6" id="KW-1185">Reference proteome</keyword>
<organism evidence="5 6">
    <name type="scientific">Subtercola lobariae</name>
    <dbReference type="NCBI Taxonomy" id="1588641"/>
    <lineage>
        <taxon>Bacteria</taxon>
        <taxon>Bacillati</taxon>
        <taxon>Actinomycetota</taxon>
        <taxon>Actinomycetes</taxon>
        <taxon>Micrococcales</taxon>
        <taxon>Microbacteriaceae</taxon>
        <taxon>Subtercola</taxon>
    </lineage>
</organism>
<keyword evidence="1" id="KW-0805">Transcription regulation</keyword>
<comment type="caution">
    <text evidence="5">The sequence shown here is derived from an EMBL/GenBank/DDBJ whole genome shotgun (WGS) entry which is preliminary data.</text>
</comment>
<evidence type="ECO:0000259" key="4">
    <source>
        <dbReference type="PROSITE" id="PS01124"/>
    </source>
</evidence>
<evidence type="ECO:0000313" key="6">
    <source>
        <dbReference type="Proteomes" id="UP000598775"/>
    </source>
</evidence>
<feature type="domain" description="HTH araC/xylS-type" evidence="4">
    <location>
        <begin position="97"/>
        <end position="198"/>
    </location>
</feature>
<keyword evidence="2" id="KW-0238">DNA-binding</keyword>
<evidence type="ECO:0000256" key="2">
    <source>
        <dbReference type="ARBA" id="ARBA00023125"/>
    </source>
</evidence>
<dbReference type="AlphaFoldDB" id="A0A917B1D6"/>
<gene>
    <name evidence="5" type="ORF">GCM10011399_03720</name>
</gene>
<protein>
    <recommendedName>
        <fullName evidence="4">HTH araC/xylS-type domain-containing protein</fullName>
    </recommendedName>
</protein>
<name>A0A917B1D6_9MICO</name>
<dbReference type="PROSITE" id="PS01124">
    <property type="entry name" value="HTH_ARAC_FAMILY_2"/>
    <property type="match status" value="1"/>
</dbReference>
<dbReference type="EMBL" id="BMGP01000001">
    <property type="protein sequence ID" value="GGF13072.1"/>
    <property type="molecule type" value="Genomic_DNA"/>
</dbReference>
<evidence type="ECO:0000313" key="5">
    <source>
        <dbReference type="EMBL" id="GGF13072.1"/>
    </source>
</evidence>
<dbReference type="SUPFAM" id="SSF46689">
    <property type="entry name" value="Homeodomain-like"/>
    <property type="match status" value="1"/>
</dbReference>
<evidence type="ECO:0000256" key="3">
    <source>
        <dbReference type="ARBA" id="ARBA00023163"/>
    </source>
</evidence>
<accession>A0A917B1D6</accession>